<dbReference type="PROSITE" id="PS00893">
    <property type="entry name" value="NUDIX_BOX"/>
    <property type="match status" value="1"/>
</dbReference>
<dbReference type="PANTHER" id="PTHR43046">
    <property type="entry name" value="GDP-MANNOSE MANNOSYL HYDROLASE"/>
    <property type="match status" value="1"/>
</dbReference>
<feature type="domain" description="Nudix hydrolase" evidence="5">
    <location>
        <begin position="6"/>
        <end position="151"/>
    </location>
</feature>
<keyword evidence="7" id="KW-1185">Reference proteome</keyword>
<gene>
    <name evidence="6" type="ORF">ACFOY2_27965</name>
</gene>
<dbReference type="InterPro" id="IPR000086">
    <property type="entry name" value="NUDIX_hydrolase_dom"/>
</dbReference>
<dbReference type="GO" id="GO:0016787">
    <property type="term" value="F:hydrolase activity"/>
    <property type="evidence" value="ECO:0007669"/>
    <property type="project" value="UniProtKB-KW"/>
</dbReference>
<dbReference type="EMBL" id="JBHSBI010000014">
    <property type="protein sequence ID" value="MFC4011094.1"/>
    <property type="molecule type" value="Genomic_DNA"/>
</dbReference>
<keyword evidence="3" id="KW-0460">Magnesium</keyword>
<feature type="region of interest" description="Disordered" evidence="4">
    <location>
        <begin position="156"/>
        <end position="195"/>
    </location>
</feature>
<feature type="compositionally biased region" description="Polar residues" evidence="4">
    <location>
        <begin position="159"/>
        <end position="170"/>
    </location>
</feature>
<evidence type="ECO:0000256" key="4">
    <source>
        <dbReference type="SAM" id="MobiDB-lite"/>
    </source>
</evidence>
<proteinExistence type="predicted"/>
<evidence type="ECO:0000256" key="2">
    <source>
        <dbReference type="ARBA" id="ARBA00022801"/>
    </source>
</evidence>
<reference evidence="7" key="1">
    <citation type="journal article" date="2019" name="Int. J. Syst. Evol. Microbiol.">
        <title>The Global Catalogue of Microorganisms (GCM) 10K type strain sequencing project: providing services to taxonomists for standard genome sequencing and annotation.</title>
        <authorList>
            <consortium name="The Broad Institute Genomics Platform"/>
            <consortium name="The Broad Institute Genome Sequencing Center for Infectious Disease"/>
            <person name="Wu L."/>
            <person name="Ma J."/>
        </authorList>
    </citation>
    <scope>NUCLEOTIDE SEQUENCE [LARGE SCALE GENOMIC DNA]</scope>
    <source>
        <strain evidence="7">TBRC 1276</strain>
    </source>
</reference>
<dbReference type="RefSeq" id="WP_379531043.1">
    <property type="nucleotide sequence ID" value="NZ_JBHSBI010000014.1"/>
</dbReference>
<comment type="caution">
    <text evidence="6">The sequence shown here is derived from an EMBL/GenBank/DDBJ whole genome shotgun (WGS) entry which is preliminary data.</text>
</comment>
<dbReference type="SUPFAM" id="SSF55811">
    <property type="entry name" value="Nudix"/>
    <property type="match status" value="1"/>
</dbReference>
<dbReference type="PROSITE" id="PS51462">
    <property type="entry name" value="NUDIX"/>
    <property type="match status" value="1"/>
</dbReference>
<organism evidence="6 7">
    <name type="scientific">Nonomuraea purpurea</name>
    <dbReference type="NCBI Taxonomy" id="1849276"/>
    <lineage>
        <taxon>Bacteria</taxon>
        <taxon>Bacillati</taxon>
        <taxon>Actinomycetota</taxon>
        <taxon>Actinomycetes</taxon>
        <taxon>Streptosporangiales</taxon>
        <taxon>Streptosporangiaceae</taxon>
        <taxon>Nonomuraea</taxon>
    </lineage>
</organism>
<dbReference type="CDD" id="cd04685">
    <property type="entry name" value="NUDIX_Hydrolase"/>
    <property type="match status" value="1"/>
</dbReference>
<dbReference type="Gene3D" id="3.90.79.10">
    <property type="entry name" value="Nucleoside Triphosphate Pyrophosphohydrolase"/>
    <property type="match status" value="1"/>
</dbReference>
<dbReference type="Proteomes" id="UP001595851">
    <property type="component" value="Unassembled WGS sequence"/>
</dbReference>
<evidence type="ECO:0000259" key="5">
    <source>
        <dbReference type="PROSITE" id="PS51462"/>
    </source>
</evidence>
<evidence type="ECO:0000256" key="1">
    <source>
        <dbReference type="ARBA" id="ARBA00001946"/>
    </source>
</evidence>
<evidence type="ECO:0000313" key="7">
    <source>
        <dbReference type="Proteomes" id="UP001595851"/>
    </source>
</evidence>
<sequence>MTKIPVRRFTARALPLDDQDRVLLLRGFDPAQPDLPFWFTIGGAMEGGETLRETAARELFEEVGIRVSPDDFTGPYGTNTIEFTWADHIITQDQTFFAIRVGDAAAVSFEHMEQVERDTTTGYRWWSAAELESTEEMYFPEDLAVVLRGITATAPVPLTSPTAPTASRNGASGDPKASQGSESSGGYDGVSRVVE</sequence>
<dbReference type="PANTHER" id="PTHR43046:SF12">
    <property type="entry name" value="GDP-MANNOSE MANNOSYL HYDROLASE"/>
    <property type="match status" value="1"/>
</dbReference>
<dbReference type="InterPro" id="IPR015797">
    <property type="entry name" value="NUDIX_hydrolase-like_dom_sf"/>
</dbReference>
<comment type="cofactor">
    <cofactor evidence="1">
        <name>Mg(2+)</name>
        <dbReference type="ChEBI" id="CHEBI:18420"/>
    </cofactor>
</comment>
<evidence type="ECO:0000256" key="3">
    <source>
        <dbReference type="ARBA" id="ARBA00022842"/>
    </source>
</evidence>
<accession>A0ABV8GDX3</accession>
<keyword evidence="2 6" id="KW-0378">Hydrolase</keyword>
<dbReference type="InterPro" id="IPR020084">
    <property type="entry name" value="NUDIX_hydrolase_CS"/>
</dbReference>
<protein>
    <submittedName>
        <fullName evidence="6">NUDIX hydrolase</fullName>
    </submittedName>
</protein>
<evidence type="ECO:0000313" key="6">
    <source>
        <dbReference type="EMBL" id="MFC4011094.1"/>
    </source>
</evidence>
<dbReference type="Pfam" id="PF00293">
    <property type="entry name" value="NUDIX"/>
    <property type="match status" value="1"/>
</dbReference>
<name>A0ABV8GDX3_9ACTN</name>